<feature type="domain" description="A-factor biosynthesis hotdog" evidence="2">
    <location>
        <begin position="31"/>
        <end position="177"/>
    </location>
</feature>
<feature type="domain" description="A-factor biosynthesis hotdog" evidence="2">
    <location>
        <begin position="211"/>
        <end position="325"/>
    </location>
</feature>
<reference evidence="3" key="1">
    <citation type="submission" date="2022-10" db="EMBL/GenBank/DDBJ databases">
        <title>The complete genomes of actinobacterial strains from the NBC collection.</title>
        <authorList>
            <person name="Joergensen T.S."/>
            <person name="Alvarez Arevalo M."/>
            <person name="Sterndorff E.B."/>
            <person name="Faurdal D."/>
            <person name="Vuksanovic O."/>
            <person name="Mourched A.-S."/>
            <person name="Charusanti P."/>
            <person name="Shaw S."/>
            <person name="Blin K."/>
            <person name="Weber T."/>
        </authorList>
    </citation>
    <scope>NUCLEOTIDE SEQUENCE</scope>
    <source>
        <strain evidence="3">NBC_01393</strain>
    </source>
</reference>
<organism evidence="3">
    <name type="scientific">Streptomyces sp. NBC_01393</name>
    <dbReference type="NCBI Taxonomy" id="2903851"/>
    <lineage>
        <taxon>Bacteria</taxon>
        <taxon>Bacillati</taxon>
        <taxon>Actinomycetota</taxon>
        <taxon>Actinomycetes</taxon>
        <taxon>Kitasatosporales</taxon>
        <taxon>Streptomycetaceae</taxon>
        <taxon>Streptomyces</taxon>
    </lineage>
</organism>
<evidence type="ECO:0000256" key="1">
    <source>
        <dbReference type="SAM" id="MobiDB-lite"/>
    </source>
</evidence>
<dbReference type="GO" id="GO:0016740">
    <property type="term" value="F:transferase activity"/>
    <property type="evidence" value="ECO:0007669"/>
    <property type="project" value="InterPro"/>
</dbReference>
<protein>
    <submittedName>
        <fullName evidence="3">Gamma-butyrolactone biosynthesis enzyme</fullName>
    </submittedName>
</protein>
<gene>
    <name evidence="3" type="ORF">OG699_43480</name>
</gene>
<dbReference type="AlphaFoldDB" id="A0AAU3ICT6"/>
<feature type="region of interest" description="Disordered" evidence="1">
    <location>
        <begin position="1"/>
        <end position="30"/>
    </location>
</feature>
<name>A0AAU3ICT6_9ACTN</name>
<proteinExistence type="predicted"/>
<dbReference type="Pfam" id="PF03756">
    <property type="entry name" value="AfsA"/>
    <property type="match status" value="2"/>
</dbReference>
<accession>A0AAU3ICT6</accession>
<evidence type="ECO:0000259" key="2">
    <source>
        <dbReference type="Pfam" id="PF03756"/>
    </source>
</evidence>
<dbReference type="NCBIfam" id="NF041195">
    <property type="entry name" value="ScbA_BarX_GamBu"/>
    <property type="match status" value="1"/>
</dbReference>
<feature type="compositionally biased region" description="Polar residues" evidence="1">
    <location>
        <begin position="1"/>
        <end position="10"/>
    </location>
</feature>
<dbReference type="InterPro" id="IPR047757">
    <property type="entry name" value="AfsA-like"/>
</dbReference>
<dbReference type="EMBL" id="CP109546">
    <property type="protein sequence ID" value="WTZ14220.1"/>
    <property type="molecule type" value="Genomic_DNA"/>
</dbReference>
<sequence>MPSNAVQEHVTTAVREHTTGSLAPVPQSYTHKTRPEEVLLRTWERTGPDAFTVTAQWPRDHRFYRTRHGLLDPMLLSETIRQTLPLLSHGAYAVPLGHQLLWQDLDWHLVAPDPEIPAGPEGPIALHTGPHPAPALVELRITCPKVTYRRDRAAAIALTVQVLRDGAPFATAHSRFTIQARTVYERLRGRYADITAVRVLPLSPPASPRPVGRDGFEDVVLSPTHTPDRWQLRADTTHPILFDHPVDHAPGMLLLEAARQAAQALAHPAPTVAVGMESVFTRYAELDSPCWILADALPADLVGRTRVRVTARQNDRDIFTSTVTLAPAPAHP</sequence>
<dbReference type="InterPro" id="IPR005509">
    <property type="entry name" value="AfsA_hotdog_dom"/>
</dbReference>
<evidence type="ECO:0000313" key="3">
    <source>
        <dbReference type="EMBL" id="WTZ14220.1"/>
    </source>
</evidence>